<evidence type="ECO:0000256" key="10">
    <source>
        <dbReference type="SAM" id="Coils"/>
    </source>
</evidence>
<evidence type="ECO:0000256" key="2">
    <source>
        <dbReference type="ARBA" id="ARBA00022598"/>
    </source>
</evidence>
<dbReference type="Gene3D" id="3.30.930.10">
    <property type="entry name" value="Bira Bifunctional Protein, Domain 2"/>
    <property type="match status" value="1"/>
</dbReference>
<dbReference type="SUPFAM" id="SSF46589">
    <property type="entry name" value="tRNA-binding arm"/>
    <property type="match status" value="1"/>
</dbReference>
<keyword evidence="10" id="KW-0175">Coiled coil</keyword>
<organism evidence="12 13">
    <name type="scientific">[Candida] arabinofermentans NRRL YB-2248</name>
    <dbReference type="NCBI Taxonomy" id="983967"/>
    <lineage>
        <taxon>Eukaryota</taxon>
        <taxon>Fungi</taxon>
        <taxon>Dikarya</taxon>
        <taxon>Ascomycota</taxon>
        <taxon>Saccharomycotina</taxon>
        <taxon>Pichiomycetes</taxon>
        <taxon>Pichiales</taxon>
        <taxon>Pichiaceae</taxon>
        <taxon>Ogataea</taxon>
        <taxon>Ogataea/Candida clade</taxon>
    </lineage>
</organism>
<feature type="binding site" evidence="9">
    <location>
        <begin position="314"/>
        <end position="316"/>
    </location>
    <ligand>
        <name>ATP</name>
        <dbReference type="ChEBI" id="CHEBI:30616"/>
    </ligand>
</feature>
<evidence type="ECO:0000256" key="3">
    <source>
        <dbReference type="ARBA" id="ARBA00022741"/>
    </source>
</evidence>
<dbReference type="Pfam" id="PF02403">
    <property type="entry name" value="Seryl_tRNA_N"/>
    <property type="match status" value="1"/>
</dbReference>
<dbReference type="Gene3D" id="1.10.287.40">
    <property type="entry name" value="Serine-tRNA synthetase, tRNA binding domain"/>
    <property type="match status" value="1"/>
</dbReference>
<dbReference type="InterPro" id="IPR006195">
    <property type="entry name" value="aa-tRNA-synth_II"/>
</dbReference>
<dbReference type="InterPro" id="IPR015866">
    <property type="entry name" value="Ser-tRNA-synth_1_N"/>
</dbReference>
<dbReference type="SUPFAM" id="SSF55681">
    <property type="entry name" value="Class II aaRS and biotin synthetases"/>
    <property type="match status" value="1"/>
</dbReference>
<feature type="coiled-coil region" evidence="10">
    <location>
        <begin position="119"/>
        <end position="146"/>
    </location>
</feature>
<dbReference type="PIRSF" id="PIRSF001529">
    <property type="entry name" value="Ser-tRNA-synth_IIa"/>
    <property type="match status" value="1"/>
</dbReference>
<name>A0A1E4SXY1_9ASCO</name>
<evidence type="ECO:0000256" key="8">
    <source>
        <dbReference type="PIRSR" id="PIRSR001529-1"/>
    </source>
</evidence>
<proteinExistence type="predicted"/>
<dbReference type="InterPro" id="IPR042103">
    <property type="entry name" value="SerRS_1_N_sf"/>
</dbReference>
<dbReference type="Pfam" id="PF00587">
    <property type="entry name" value="tRNA-synt_2b"/>
    <property type="match status" value="1"/>
</dbReference>
<feature type="binding site" evidence="8">
    <location>
        <position position="437"/>
    </location>
    <ligand>
        <name>L-serine</name>
        <dbReference type="ChEBI" id="CHEBI:33384"/>
    </ligand>
</feature>
<reference evidence="13" key="1">
    <citation type="submission" date="2016-04" db="EMBL/GenBank/DDBJ databases">
        <title>Comparative genomics of biotechnologically important yeasts.</title>
        <authorList>
            <consortium name="DOE Joint Genome Institute"/>
            <person name="Riley R."/>
            <person name="Haridas S."/>
            <person name="Wolfe K.H."/>
            <person name="Lopes M.R."/>
            <person name="Hittinger C.T."/>
            <person name="Goker M."/>
            <person name="Salamov A."/>
            <person name="Wisecaver J."/>
            <person name="Long T.M."/>
            <person name="Aerts A.L."/>
            <person name="Barry K."/>
            <person name="Choi C."/>
            <person name="Clum A."/>
            <person name="Coughlan A.Y."/>
            <person name="Deshpande S."/>
            <person name="Douglass A.P."/>
            <person name="Hanson S.J."/>
            <person name="Klenk H.-P."/>
            <person name="Labutti K."/>
            <person name="Lapidus A."/>
            <person name="Lindquist E."/>
            <person name="Lipzen A."/>
            <person name="Meier-Kolthoff J.P."/>
            <person name="Ohm R.A."/>
            <person name="Otillar R.P."/>
            <person name="Pangilinan J."/>
            <person name="Peng Y."/>
            <person name="Rokas A."/>
            <person name="Rosa C.A."/>
            <person name="Scheuner C."/>
            <person name="Sibirny A.A."/>
            <person name="Slot J.C."/>
            <person name="Stielow J.B."/>
            <person name="Sun H."/>
            <person name="Kurtzman C.P."/>
            <person name="Blackwell M."/>
            <person name="Grigoriev I.V."/>
            <person name="Jeffries T.W."/>
        </authorList>
    </citation>
    <scope>NUCLEOTIDE SEQUENCE [LARGE SCALE GENOMIC DNA]</scope>
    <source>
        <strain evidence="13">NRRL YB-2248</strain>
    </source>
</reference>
<dbReference type="InterPro" id="IPR002314">
    <property type="entry name" value="aa-tRNA-synt_IIb"/>
</dbReference>
<evidence type="ECO:0000256" key="4">
    <source>
        <dbReference type="ARBA" id="ARBA00022840"/>
    </source>
</evidence>
<dbReference type="NCBIfam" id="TIGR00414">
    <property type="entry name" value="serS"/>
    <property type="match status" value="1"/>
</dbReference>
<dbReference type="InterPro" id="IPR002317">
    <property type="entry name" value="Ser-tRNA-ligase_type_1"/>
</dbReference>
<dbReference type="InterPro" id="IPR010978">
    <property type="entry name" value="tRNA-bd_arm"/>
</dbReference>
<evidence type="ECO:0000256" key="1">
    <source>
        <dbReference type="ARBA" id="ARBA00012840"/>
    </source>
</evidence>
<dbReference type="UniPathway" id="UPA00906">
    <property type="reaction ID" value="UER00895"/>
</dbReference>
<dbReference type="AlphaFoldDB" id="A0A1E4SXY1"/>
<evidence type="ECO:0000256" key="9">
    <source>
        <dbReference type="PIRSR" id="PIRSR001529-2"/>
    </source>
</evidence>
<dbReference type="GO" id="GO:0005524">
    <property type="term" value="F:ATP binding"/>
    <property type="evidence" value="ECO:0007669"/>
    <property type="project" value="UniProtKB-KW"/>
</dbReference>
<evidence type="ECO:0000256" key="6">
    <source>
        <dbReference type="ARBA" id="ARBA00031113"/>
    </source>
</evidence>
<dbReference type="PROSITE" id="PS50862">
    <property type="entry name" value="AA_TRNA_LIGASE_II"/>
    <property type="match status" value="1"/>
</dbReference>
<protein>
    <recommendedName>
        <fullName evidence="1">serine--tRNA ligase</fullName>
        <ecNumber evidence="1">6.1.1.11</ecNumber>
    </recommendedName>
    <alternativeName>
        <fullName evidence="6">Seryl-tRNA synthetase</fullName>
    </alternativeName>
    <alternativeName>
        <fullName evidence="7">Seryl-tRNA(Ser) synthetase</fullName>
    </alternativeName>
</protein>
<feature type="binding site" evidence="8">
    <location>
        <position position="337"/>
    </location>
    <ligand>
        <name>L-serine</name>
        <dbReference type="ChEBI" id="CHEBI:33384"/>
    </ligand>
</feature>
<evidence type="ECO:0000256" key="5">
    <source>
        <dbReference type="ARBA" id="ARBA00023146"/>
    </source>
</evidence>
<dbReference type="STRING" id="983967.A0A1E4SXY1"/>
<evidence type="ECO:0000259" key="11">
    <source>
        <dbReference type="PROSITE" id="PS50862"/>
    </source>
</evidence>
<gene>
    <name evidence="12" type="ORF">CANARDRAFT_8712</name>
</gene>
<feature type="binding site" evidence="9">
    <location>
        <begin position="403"/>
        <end position="406"/>
    </location>
    <ligand>
        <name>ATP</name>
        <dbReference type="ChEBI" id="CHEBI:30616"/>
    </ligand>
</feature>
<keyword evidence="5" id="KW-0030">Aminoacyl-tRNA synthetase</keyword>
<dbReference type="OrthoDB" id="10264585at2759"/>
<dbReference type="PRINTS" id="PR00981">
    <property type="entry name" value="TRNASYNTHSER"/>
</dbReference>
<dbReference type="EC" id="6.1.1.11" evidence="1"/>
<dbReference type="GO" id="GO:0006434">
    <property type="term" value="P:seryl-tRNA aminoacylation"/>
    <property type="evidence" value="ECO:0007669"/>
    <property type="project" value="InterPro"/>
</dbReference>
<dbReference type="EMBL" id="KV453857">
    <property type="protein sequence ID" value="ODV84359.1"/>
    <property type="molecule type" value="Genomic_DNA"/>
</dbReference>
<feature type="binding site" evidence="8">
    <location>
        <position position="314"/>
    </location>
    <ligand>
        <name>L-serine</name>
        <dbReference type="ChEBI" id="CHEBI:33384"/>
    </ligand>
</feature>
<keyword evidence="3" id="KW-0547">Nucleotide-binding</keyword>
<keyword evidence="13" id="KW-1185">Reference proteome</keyword>
<accession>A0A1E4SXY1</accession>
<sequence length="481" mass="55023">MFTVSRSHGSKHFWYISRRHQSSTILRTSNTLKKPQFDLKHYNESVSEYIDICKKRNVQYPLGSDFTSLYQTFVETQKSVLDLKKEINYTQHALTTLKVKQKKENVDNANDQTELIHKISSLKPKLKDLEENCTEIENEITTKVDQLPNLIHPSVQSKQILLQYLNPIPELLAPNLIEDYPLSADPQFDHKGIMESMGLVEFNQATKISGRGWYYLLGDAALLEQALIQYSLKLARKAGFKMILPPSIVKTDVTSACGFKPRDTNNERQVYELTHDQLCLTGTAEIPLAALQINKEFSVSDLPHRLVGLSRSYRAEAGSAGRDTRGLYRVHEFTKVELFSWTHGSEEESEKEFEKIVNFQKQFVESLGLTARVLVMPYDDLGAPAYKKIDIEVLMPGRGTWGEVSSTSNCLDYQSRRLTTKFRDPISKKLKYTHTLNGTACAIPRVIVAIVENFYDPNSNSILIPEVLRPYMDDKERIYKQ</sequence>
<dbReference type="Proteomes" id="UP000094801">
    <property type="component" value="Unassembled WGS sequence"/>
</dbReference>
<evidence type="ECO:0000256" key="7">
    <source>
        <dbReference type="ARBA" id="ARBA00034892"/>
    </source>
</evidence>
<feature type="binding site" evidence="9">
    <location>
        <begin position="330"/>
        <end position="333"/>
    </location>
    <ligand>
        <name>ATP</name>
        <dbReference type="ChEBI" id="CHEBI:30616"/>
    </ligand>
</feature>
<evidence type="ECO:0000313" key="12">
    <source>
        <dbReference type="EMBL" id="ODV84359.1"/>
    </source>
</evidence>
<keyword evidence="4 9" id="KW-0067">ATP-binding</keyword>
<feature type="site" description="Important for serine binding" evidence="8">
    <location>
        <position position="439"/>
    </location>
</feature>
<dbReference type="InterPro" id="IPR045864">
    <property type="entry name" value="aa-tRNA-synth_II/BPL/LPL"/>
</dbReference>
<feature type="binding site" evidence="8">
    <location>
        <position position="283"/>
    </location>
    <ligand>
        <name>L-serine</name>
        <dbReference type="ChEBI" id="CHEBI:33384"/>
    </ligand>
</feature>
<feature type="domain" description="Aminoacyl-transfer RNA synthetases class-II family profile" evidence="11">
    <location>
        <begin position="189"/>
        <end position="465"/>
    </location>
</feature>
<evidence type="ECO:0000313" key="13">
    <source>
        <dbReference type="Proteomes" id="UP000094801"/>
    </source>
</evidence>
<dbReference type="GO" id="GO:0004828">
    <property type="term" value="F:serine-tRNA ligase activity"/>
    <property type="evidence" value="ECO:0007669"/>
    <property type="project" value="UniProtKB-EC"/>
</dbReference>
<keyword evidence="2" id="KW-0436">Ligase</keyword>
<dbReference type="PANTHER" id="PTHR11778">
    <property type="entry name" value="SERYL-TRNA SYNTHETASE"/>
    <property type="match status" value="1"/>
</dbReference>